<feature type="transmembrane region" description="Helical" evidence="5">
    <location>
        <begin position="200"/>
        <end position="218"/>
    </location>
</feature>
<evidence type="ECO:0000256" key="2">
    <source>
        <dbReference type="ARBA" id="ARBA00022692"/>
    </source>
</evidence>
<name>A0A927CX46_9BACI</name>
<gene>
    <name evidence="6" type="ORF">IEO70_12590</name>
</gene>
<feature type="transmembrane region" description="Helical" evidence="5">
    <location>
        <begin position="67"/>
        <end position="85"/>
    </location>
</feature>
<proteinExistence type="predicted"/>
<dbReference type="InterPro" id="IPR002657">
    <property type="entry name" value="BilAc:Na_symport/Acr3"/>
</dbReference>
<dbReference type="InterPro" id="IPR038770">
    <property type="entry name" value="Na+/solute_symporter_sf"/>
</dbReference>
<feature type="transmembrane region" description="Helical" evidence="5">
    <location>
        <begin position="224"/>
        <end position="248"/>
    </location>
</feature>
<evidence type="ECO:0000256" key="1">
    <source>
        <dbReference type="ARBA" id="ARBA00004141"/>
    </source>
</evidence>
<feature type="transmembrane region" description="Helical" evidence="5">
    <location>
        <begin position="125"/>
        <end position="148"/>
    </location>
</feature>
<accession>A0A927CX46</accession>
<feature type="transmembrane region" description="Helical" evidence="5">
    <location>
        <begin position="160"/>
        <end position="179"/>
    </location>
</feature>
<reference evidence="6" key="1">
    <citation type="submission" date="2020-09" db="EMBL/GenBank/DDBJ databases">
        <title>Bacillus faecalis sp. nov., a moderately halophilic bacterium isolated from cow faeces.</title>
        <authorList>
            <person name="Jiang L."/>
            <person name="Lee J."/>
        </authorList>
    </citation>
    <scope>NUCLEOTIDE SEQUENCE</scope>
    <source>
        <strain evidence="6">AGMB 02131</strain>
    </source>
</reference>
<dbReference type="PANTHER" id="PTHR10361">
    <property type="entry name" value="SODIUM-BILE ACID COTRANSPORTER"/>
    <property type="match status" value="1"/>
</dbReference>
<dbReference type="PANTHER" id="PTHR10361:SF28">
    <property type="entry name" value="P3 PROTEIN-RELATED"/>
    <property type="match status" value="1"/>
</dbReference>
<sequence length="321" mass="35502">MLNRVNGWMQRWMPILTPTSLIIGVMLEDVGHQLLFLVPWLFAFMTFASSLGMNFSDAKSFSKYPRTILFCIAFLHIIMPIWAYFLSTVIFDDHLLIIGYIISVAVPTGVTSIIWVSICKGNLPLGLSIVLIDTLLSPIIMPALLHIVAGEKIAIDTASLILNLVWMVVLPSVLGVVLNELTKGTIQQTLGKKLSPFSKLCLFGVVMINSSAIAPYLQNITWELAAVIVVVFILAASGYLIAFVLGHFIWKDFKLVTTLVFVGGMRNIAVGVIVATTYFPAKVAMPVVFGMLFQQVLASLFSKVLERYELRYKPELQSTAV</sequence>
<dbReference type="Proteomes" id="UP000602076">
    <property type="component" value="Unassembled WGS sequence"/>
</dbReference>
<feature type="transmembrane region" description="Helical" evidence="5">
    <location>
        <begin position="255"/>
        <end position="279"/>
    </location>
</feature>
<keyword evidence="4 5" id="KW-0472">Membrane</keyword>
<evidence type="ECO:0000256" key="4">
    <source>
        <dbReference type="ARBA" id="ARBA00023136"/>
    </source>
</evidence>
<dbReference type="Pfam" id="PF01758">
    <property type="entry name" value="SBF"/>
    <property type="match status" value="1"/>
</dbReference>
<comment type="caution">
    <text evidence="6">The sequence shown here is derived from an EMBL/GenBank/DDBJ whole genome shotgun (WGS) entry which is preliminary data.</text>
</comment>
<keyword evidence="2 5" id="KW-0812">Transmembrane</keyword>
<evidence type="ECO:0000313" key="7">
    <source>
        <dbReference type="Proteomes" id="UP000602076"/>
    </source>
</evidence>
<comment type="subcellular location">
    <subcellularLocation>
        <location evidence="1">Membrane</location>
        <topology evidence="1">Multi-pass membrane protein</topology>
    </subcellularLocation>
</comment>
<evidence type="ECO:0000256" key="5">
    <source>
        <dbReference type="SAM" id="Phobius"/>
    </source>
</evidence>
<dbReference type="Gene3D" id="1.20.1530.20">
    <property type="match status" value="1"/>
</dbReference>
<evidence type="ECO:0000313" key="6">
    <source>
        <dbReference type="EMBL" id="MBD3109186.1"/>
    </source>
</evidence>
<dbReference type="AlphaFoldDB" id="A0A927CX46"/>
<feature type="transmembrane region" description="Helical" evidence="5">
    <location>
        <begin position="285"/>
        <end position="305"/>
    </location>
</feature>
<keyword evidence="7" id="KW-1185">Reference proteome</keyword>
<keyword evidence="3 5" id="KW-1133">Transmembrane helix</keyword>
<dbReference type="EMBL" id="JACXSI010000029">
    <property type="protein sequence ID" value="MBD3109186.1"/>
    <property type="molecule type" value="Genomic_DNA"/>
</dbReference>
<dbReference type="GO" id="GO:0016020">
    <property type="term" value="C:membrane"/>
    <property type="evidence" value="ECO:0007669"/>
    <property type="project" value="UniProtKB-SubCell"/>
</dbReference>
<evidence type="ECO:0000256" key="3">
    <source>
        <dbReference type="ARBA" id="ARBA00022989"/>
    </source>
</evidence>
<organism evidence="6 7">
    <name type="scientific">Peribacillus faecalis</name>
    <dbReference type="NCBI Taxonomy" id="2772559"/>
    <lineage>
        <taxon>Bacteria</taxon>
        <taxon>Bacillati</taxon>
        <taxon>Bacillota</taxon>
        <taxon>Bacilli</taxon>
        <taxon>Bacillales</taxon>
        <taxon>Bacillaceae</taxon>
        <taxon>Peribacillus</taxon>
    </lineage>
</organism>
<feature type="transmembrane region" description="Helical" evidence="5">
    <location>
        <begin position="34"/>
        <end position="55"/>
    </location>
</feature>
<protein>
    <submittedName>
        <fullName evidence="6">Bile acid:sodium symporter family protein</fullName>
    </submittedName>
</protein>
<dbReference type="InterPro" id="IPR004710">
    <property type="entry name" value="Bilac:Na_transpt"/>
</dbReference>
<dbReference type="RefSeq" id="WP_190998723.1">
    <property type="nucleotide sequence ID" value="NZ_JACXSI010000029.1"/>
</dbReference>
<feature type="transmembrane region" description="Helical" evidence="5">
    <location>
        <begin position="97"/>
        <end position="118"/>
    </location>
</feature>